<evidence type="ECO:0000256" key="3">
    <source>
        <dbReference type="ARBA" id="ARBA00022448"/>
    </source>
</evidence>
<dbReference type="SUPFAM" id="SSF74653">
    <property type="entry name" value="TolA/TonB C-terminal domain"/>
    <property type="match status" value="1"/>
</dbReference>
<comment type="caution">
    <text evidence="13">The sequence shown here is derived from an EMBL/GenBank/DDBJ whole genome shotgun (WGS) entry which is preliminary data.</text>
</comment>
<name>A0A7X5J9W3_9HYPH</name>
<protein>
    <submittedName>
        <fullName evidence="13">TonB family protein</fullName>
    </submittedName>
</protein>
<dbReference type="Pfam" id="PF03544">
    <property type="entry name" value="TonB_C"/>
    <property type="match status" value="1"/>
</dbReference>
<dbReference type="Gene3D" id="3.30.1150.10">
    <property type="match status" value="1"/>
</dbReference>
<keyword evidence="11" id="KW-0732">Signal</keyword>
<evidence type="ECO:0000256" key="6">
    <source>
        <dbReference type="ARBA" id="ARBA00022692"/>
    </source>
</evidence>
<evidence type="ECO:0000256" key="2">
    <source>
        <dbReference type="ARBA" id="ARBA00006555"/>
    </source>
</evidence>
<dbReference type="RefSeq" id="WP_161709394.1">
    <property type="nucleotide sequence ID" value="NZ_JAABLQ010000002.1"/>
</dbReference>
<evidence type="ECO:0000256" key="4">
    <source>
        <dbReference type="ARBA" id="ARBA00022475"/>
    </source>
</evidence>
<dbReference type="GO" id="GO:0055085">
    <property type="term" value="P:transmembrane transport"/>
    <property type="evidence" value="ECO:0007669"/>
    <property type="project" value="InterPro"/>
</dbReference>
<keyword evidence="9" id="KW-0472">Membrane</keyword>
<feature type="compositionally biased region" description="Polar residues" evidence="10">
    <location>
        <begin position="189"/>
        <end position="211"/>
    </location>
</feature>
<feature type="region of interest" description="Disordered" evidence="10">
    <location>
        <begin position="135"/>
        <end position="225"/>
    </location>
</feature>
<keyword evidence="7" id="KW-0653">Protein transport</keyword>
<dbReference type="GO" id="GO:0098797">
    <property type="term" value="C:plasma membrane protein complex"/>
    <property type="evidence" value="ECO:0007669"/>
    <property type="project" value="TreeGrafter"/>
</dbReference>
<dbReference type="PANTHER" id="PTHR33446:SF2">
    <property type="entry name" value="PROTEIN TONB"/>
    <property type="match status" value="1"/>
</dbReference>
<feature type="domain" description="TonB C-terminal" evidence="12">
    <location>
        <begin position="221"/>
        <end position="311"/>
    </location>
</feature>
<keyword evidence="6" id="KW-0812">Transmembrane</keyword>
<evidence type="ECO:0000256" key="1">
    <source>
        <dbReference type="ARBA" id="ARBA00004383"/>
    </source>
</evidence>
<dbReference type="GO" id="GO:0031992">
    <property type="term" value="F:energy transducer activity"/>
    <property type="evidence" value="ECO:0007669"/>
    <property type="project" value="TreeGrafter"/>
</dbReference>
<evidence type="ECO:0000256" key="5">
    <source>
        <dbReference type="ARBA" id="ARBA00022519"/>
    </source>
</evidence>
<dbReference type="InterPro" id="IPR037682">
    <property type="entry name" value="TonB_C"/>
</dbReference>
<evidence type="ECO:0000256" key="11">
    <source>
        <dbReference type="SAM" id="SignalP"/>
    </source>
</evidence>
<keyword evidence="5" id="KW-0997">Cell inner membrane</keyword>
<evidence type="ECO:0000256" key="10">
    <source>
        <dbReference type="SAM" id="MobiDB-lite"/>
    </source>
</evidence>
<organism evidence="13 14">
    <name type="scientific">Pannonibacter tanglangensis</name>
    <dbReference type="NCBI Taxonomy" id="2750084"/>
    <lineage>
        <taxon>Bacteria</taxon>
        <taxon>Pseudomonadati</taxon>
        <taxon>Pseudomonadota</taxon>
        <taxon>Alphaproteobacteria</taxon>
        <taxon>Hyphomicrobiales</taxon>
        <taxon>Stappiaceae</taxon>
        <taxon>Pannonibacter</taxon>
    </lineage>
</organism>
<evidence type="ECO:0000313" key="14">
    <source>
        <dbReference type="Proteomes" id="UP000586722"/>
    </source>
</evidence>
<keyword evidence="4" id="KW-1003">Cell membrane</keyword>
<evidence type="ECO:0000256" key="9">
    <source>
        <dbReference type="ARBA" id="ARBA00023136"/>
    </source>
</evidence>
<dbReference type="EMBL" id="JAABLQ010000002">
    <property type="protein sequence ID" value="NBN79922.1"/>
    <property type="molecule type" value="Genomic_DNA"/>
</dbReference>
<feature type="chain" id="PRO_5030905441" evidence="11">
    <location>
        <begin position="20"/>
        <end position="311"/>
    </location>
</feature>
<evidence type="ECO:0000256" key="8">
    <source>
        <dbReference type="ARBA" id="ARBA00022989"/>
    </source>
</evidence>
<dbReference type="InterPro" id="IPR006260">
    <property type="entry name" value="TonB/TolA_C"/>
</dbReference>
<dbReference type="PANTHER" id="PTHR33446">
    <property type="entry name" value="PROTEIN TONB-RELATED"/>
    <property type="match status" value="1"/>
</dbReference>
<evidence type="ECO:0000259" key="12">
    <source>
        <dbReference type="PROSITE" id="PS52015"/>
    </source>
</evidence>
<dbReference type="GO" id="GO:0015031">
    <property type="term" value="P:protein transport"/>
    <property type="evidence" value="ECO:0007669"/>
    <property type="project" value="UniProtKB-KW"/>
</dbReference>
<dbReference type="NCBIfam" id="TIGR01352">
    <property type="entry name" value="tonB_Cterm"/>
    <property type="match status" value="1"/>
</dbReference>
<proteinExistence type="inferred from homology"/>
<evidence type="ECO:0000256" key="7">
    <source>
        <dbReference type="ARBA" id="ARBA00022927"/>
    </source>
</evidence>
<sequence length="311" mass="32182">MKAWHYMGAGLILSLAVHAAASAYMVPDEEAPEIAASAGGAVAVVGSLQDLIEGADETVIEPVETPLETVQPVQPQQPVETVTAAVVPPVADLASVAPVEPLQPVVPLMAAAQASEPLPAEQPAVMAPVQPVAETKPVDAEPPQTPEPAPVVTALPEQKPQTPEPKKPAPKTEPPKKVAKVAKQAGAEFNSQRGGEVVTSPTAQSNANGTADGSGDEQGEGARTNYKGKIIAKLRRAKQAPREGGAGTATVEFTVQRDGSVTGIRVVRSSGSPQLDEAAVAMVRRAAPMPAFPDEIRQASLAFRVPVEFRN</sequence>
<comment type="subcellular location">
    <subcellularLocation>
        <location evidence="1">Cell inner membrane</location>
        <topology evidence="1">Single-pass membrane protein</topology>
        <orientation evidence="1">Periplasmic side</orientation>
    </subcellularLocation>
</comment>
<dbReference type="Proteomes" id="UP000586722">
    <property type="component" value="Unassembled WGS sequence"/>
</dbReference>
<evidence type="ECO:0000313" key="13">
    <source>
        <dbReference type="EMBL" id="NBN79922.1"/>
    </source>
</evidence>
<comment type="similarity">
    <text evidence="2">Belongs to the TonB family.</text>
</comment>
<dbReference type="AlphaFoldDB" id="A0A7X5J9W3"/>
<accession>A0A7X5J9W3</accession>
<keyword evidence="8" id="KW-1133">Transmembrane helix</keyword>
<dbReference type="PROSITE" id="PS52015">
    <property type="entry name" value="TONB_CTD"/>
    <property type="match status" value="1"/>
</dbReference>
<keyword evidence="3" id="KW-0813">Transport</keyword>
<gene>
    <name evidence="13" type="ORF">GWI72_16715</name>
</gene>
<dbReference type="InterPro" id="IPR051045">
    <property type="entry name" value="TonB-dependent_transducer"/>
</dbReference>
<keyword evidence="14" id="KW-1185">Reference proteome</keyword>
<reference evidence="14" key="1">
    <citation type="submission" date="2020-01" db="EMBL/GenBank/DDBJ databases">
        <authorList>
            <person name="Fang Y."/>
            <person name="Sun R."/>
            <person name="Nie L."/>
            <person name="He J."/>
            <person name="Hao L."/>
            <person name="Wang L."/>
            <person name="Su S."/>
            <person name="Lv E."/>
            <person name="Zhang Z."/>
            <person name="Xie R."/>
            <person name="Liu H."/>
        </authorList>
    </citation>
    <scope>NUCLEOTIDE SEQUENCE [LARGE SCALE GENOMIC DNA]</scope>
    <source>
        <strain evidence="14">XCT-53</strain>
    </source>
</reference>
<feature type="signal peptide" evidence="11">
    <location>
        <begin position="1"/>
        <end position="19"/>
    </location>
</feature>